<evidence type="ECO:0000313" key="3">
    <source>
        <dbReference type="Proteomes" id="UP000789342"/>
    </source>
</evidence>
<proteinExistence type="predicted"/>
<dbReference type="AlphaFoldDB" id="A0A9N9B5A4"/>
<organism evidence="2 3">
    <name type="scientific">Acaulospora morrowiae</name>
    <dbReference type="NCBI Taxonomy" id="94023"/>
    <lineage>
        <taxon>Eukaryota</taxon>
        <taxon>Fungi</taxon>
        <taxon>Fungi incertae sedis</taxon>
        <taxon>Mucoromycota</taxon>
        <taxon>Glomeromycotina</taxon>
        <taxon>Glomeromycetes</taxon>
        <taxon>Diversisporales</taxon>
        <taxon>Acaulosporaceae</taxon>
        <taxon>Acaulospora</taxon>
    </lineage>
</organism>
<feature type="region of interest" description="Disordered" evidence="1">
    <location>
        <begin position="1"/>
        <end position="35"/>
    </location>
</feature>
<name>A0A9N9B5A4_9GLOM</name>
<accession>A0A9N9B5A4</accession>
<dbReference type="Proteomes" id="UP000789342">
    <property type="component" value="Unassembled WGS sequence"/>
</dbReference>
<sequence length="84" mass="9387">MKHWDCGNKSINNSSEFNSSEESDSDNGPPEKNILNVNLGKKKKRLWIAQLKKYIPIEASIDTGANERSTCIFVFIDKSTPGNS</sequence>
<reference evidence="2" key="1">
    <citation type="submission" date="2021-06" db="EMBL/GenBank/DDBJ databases">
        <authorList>
            <person name="Kallberg Y."/>
            <person name="Tangrot J."/>
            <person name="Rosling A."/>
        </authorList>
    </citation>
    <scope>NUCLEOTIDE SEQUENCE</scope>
    <source>
        <strain evidence="2">CL551</strain>
    </source>
</reference>
<evidence type="ECO:0000256" key="1">
    <source>
        <dbReference type="SAM" id="MobiDB-lite"/>
    </source>
</evidence>
<keyword evidence="3" id="KW-1185">Reference proteome</keyword>
<gene>
    <name evidence="2" type="ORF">AMORRO_LOCUS5617</name>
</gene>
<feature type="compositionally biased region" description="Low complexity" evidence="1">
    <location>
        <begin position="8"/>
        <end position="18"/>
    </location>
</feature>
<protein>
    <submittedName>
        <fullName evidence="2">2516_t:CDS:1</fullName>
    </submittedName>
</protein>
<comment type="caution">
    <text evidence="2">The sequence shown here is derived from an EMBL/GenBank/DDBJ whole genome shotgun (WGS) entry which is preliminary data.</text>
</comment>
<evidence type="ECO:0000313" key="2">
    <source>
        <dbReference type="EMBL" id="CAG8552000.1"/>
    </source>
</evidence>
<dbReference type="EMBL" id="CAJVPV010003446">
    <property type="protein sequence ID" value="CAG8552000.1"/>
    <property type="molecule type" value="Genomic_DNA"/>
</dbReference>